<reference evidence="5 8" key="1">
    <citation type="journal article" date="2011" name="Proc. Natl. Acad. Sci. U.S.A.">
        <title>Mimivirus shows dramatic genome reduction after intraamoebal culture.</title>
        <authorList>
            <person name="Boyer M."/>
            <person name="Azza S."/>
            <person name="Barrassi L."/>
            <person name="Klose T."/>
            <person name="Campocasso A."/>
            <person name="Pagnier I."/>
            <person name="Fournous G."/>
            <person name="Borg A."/>
            <person name="Robert C."/>
            <person name="Zhang X."/>
            <person name="Desnues C."/>
            <person name="Henrissat B."/>
            <person name="Rossmann M.G."/>
            <person name="La Scola B."/>
            <person name="Raoult D."/>
        </authorList>
    </citation>
    <scope>NUCLEOTIDE SEQUENCE [LARGE SCALE GENOMIC DNA]</scope>
    <source>
        <strain evidence="5">M4</strain>
    </source>
</reference>
<evidence type="ECO:0000313" key="9">
    <source>
        <dbReference type="Proteomes" id="UP000274448"/>
    </source>
</evidence>
<organismHost>
    <name type="scientific">Acanthamoeba polyphaga</name>
    <name type="common">Amoeba</name>
    <dbReference type="NCBI Taxonomy" id="5757"/>
</organismHost>
<evidence type="ECO:0000313" key="8">
    <source>
        <dbReference type="Proteomes" id="UP000240552"/>
    </source>
</evidence>
<dbReference type="EMBL" id="JN036606">
    <property type="protein sequence ID" value="AEJ34352.1"/>
    <property type="molecule type" value="Genomic_DNA"/>
</dbReference>
<dbReference type="EMBL" id="HQ336222">
    <property type="protein sequence ID" value="ADO18165.1"/>
    <property type="molecule type" value="Genomic_DNA"/>
</dbReference>
<feature type="domain" description="KilA-N" evidence="3">
    <location>
        <begin position="175"/>
        <end position="284"/>
    </location>
</feature>
<dbReference type="Pfam" id="PF12299">
    <property type="entry name" value="DUF3627"/>
    <property type="match status" value="1"/>
</dbReference>
<dbReference type="GeneID" id="9924618"/>
<evidence type="ECO:0000256" key="1">
    <source>
        <dbReference type="SAM" id="Coils"/>
    </source>
</evidence>
<evidence type="ECO:0000313" key="5">
    <source>
        <dbReference type="EMBL" id="AEJ34352.1"/>
    </source>
</evidence>
<reference evidence="4 7" key="2">
    <citation type="journal article" date="2011" name="Virol. J.">
        <title>Breaking the 1000-gene barrier for Mimivirus using ultra-deep genome and transcriptome sequencing.</title>
        <authorList>
            <person name="Legendre M."/>
            <person name="Santini S."/>
            <person name="Rico A."/>
            <person name="Abergel C."/>
            <person name="Claverie J.M."/>
        </authorList>
    </citation>
    <scope>NUCLEOTIDE SEQUENCE [LARGE SCALE GENOMIC DNA]</scope>
</reference>
<dbReference type="Pfam" id="PF04383">
    <property type="entry name" value="KilA-N"/>
    <property type="match status" value="1"/>
</dbReference>
<dbReference type="Proteomes" id="UP000240552">
    <property type="component" value="Segment"/>
</dbReference>
<proteinExistence type="predicted"/>
<dbReference type="PROSITE" id="PS51301">
    <property type="entry name" value="KILA_N"/>
    <property type="match status" value="1"/>
</dbReference>
<evidence type="ECO:0000313" key="4">
    <source>
        <dbReference type="EMBL" id="ADO18165.1"/>
    </source>
</evidence>
<dbReference type="Proteomes" id="UP000201519">
    <property type="component" value="Segment"/>
</dbReference>
<dbReference type="SMART" id="SM01252">
    <property type="entry name" value="KilA-N"/>
    <property type="match status" value="1"/>
</dbReference>
<reference evidence="6 9" key="3">
    <citation type="submission" date="2014-10" db="EMBL/GenBank/DDBJ databases">
        <title>Pan-genome analysis of Brazilian lineage A amoebal mimiviruses.</title>
        <authorList>
            <person name="Assis F.L."/>
            <person name="Abrahao J.S."/>
            <person name="Kroon E.G."/>
            <person name="Dornas F.P."/>
            <person name="Andrade K.R."/>
            <person name="Borato P.V.M."/>
            <person name="Pilotto M.R."/>
            <person name="Benamar S."/>
            <person name="LaScola B."/>
            <person name="Colson P."/>
        </authorList>
    </citation>
    <scope>NUCLEOTIDE SEQUENCE [LARGE SCALE GENOMIC DNA]</scope>
    <source>
        <strain evidence="6 9">Amazonia</strain>
    </source>
</reference>
<dbReference type="Proteomes" id="UP000274448">
    <property type="component" value="Segment"/>
</dbReference>
<dbReference type="InterPro" id="IPR022549">
    <property type="entry name" value="DUF3627"/>
</dbReference>
<evidence type="ECO:0000313" key="6">
    <source>
        <dbReference type="EMBL" id="AKI80682.1"/>
    </source>
</evidence>
<feature type="compositionally biased region" description="Acidic residues" evidence="2">
    <location>
        <begin position="111"/>
        <end position="136"/>
    </location>
</feature>
<dbReference type="InterPro" id="IPR018004">
    <property type="entry name" value="KilA/APSES_HTH"/>
</dbReference>
<dbReference type="EMBL" id="KM982403">
    <property type="protein sequence ID" value="AKI80682.1"/>
    <property type="molecule type" value="Genomic_DNA"/>
</dbReference>
<protein>
    <submittedName>
        <fullName evidence="5">BroA, KilA-N term</fullName>
    </submittedName>
    <submittedName>
        <fullName evidence="4 6">Putative KilA-N domain-containing protein</fullName>
    </submittedName>
</protein>
<dbReference type="SMR" id="A0A0G2YA10"/>
<dbReference type="InterPro" id="IPR017880">
    <property type="entry name" value="KilA_N"/>
</dbReference>
<feature type="compositionally biased region" description="Low complexity" evidence="2">
    <location>
        <begin position="22"/>
        <end position="34"/>
    </location>
</feature>
<accession>A0A0G2YA10</accession>
<dbReference type="OrthoDB" id="13159at10239"/>
<feature type="compositionally biased region" description="Acidic residues" evidence="2">
    <location>
        <begin position="47"/>
        <end position="77"/>
    </location>
</feature>
<dbReference type="KEGG" id="vg:9924618"/>
<sequence>MKVQKSSKKPLKRSASFTNGTKSGSKSMKSSKSSLKSHKKIYKEIFDSEISDNESFDSEISDSESSDNESSDNESSDNESSVESSDEESEYEIKKPRRIPSQYSKKFTDNVLDDESDDDNQSDNESSDINSDDDNNLNELKNNVIEVNKSLSKNIISNGDITDIRNIIYEKIDKEISKGIYGTFNVLIMIHNGYINVTKVIQYVTTKKKKFNDWKSTKQAQELIEEVSSVTGIPVAGLFIAKNTGSKKITEIRGTYAHPDLVPHIVSWASAKFGHKVSKIVNDYMSKKMFDKHEQLIKGKDDKIAELTRKIDKQTSLMKDQKSTIKEQDKKINELLSKSNEVLGYAKDTNRKITHVVKERVPYSDEPKIEHQLIIMKNNDEPIKPKKGEKAKKIYGYTALRIMNKSKSATMNRYYKDHPDGETVLTIDYTPNAMHLWNQCKMELIEDEKIRPGGTSCSSFNLRKEYSERKLKKDIKRIHNLRLKHPE</sequence>
<evidence type="ECO:0000259" key="3">
    <source>
        <dbReference type="PROSITE" id="PS51301"/>
    </source>
</evidence>
<organism evidence="4 7">
    <name type="scientific">Acanthamoeba polyphaga mimivirus</name>
    <name type="common">APMV</name>
    <dbReference type="NCBI Taxonomy" id="212035"/>
    <lineage>
        <taxon>Viruses</taxon>
        <taxon>Varidnaviria</taxon>
        <taxon>Bamfordvirae</taxon>
        <taxon>Nucleocytoviricota</taxon>
        <taxon>Megaviricetes</taxon>
        <taxon>Imitervirales</taxon>
        <taxon>Mimiviridae</taxon>
        <taxon>Megamimivirinae</taxon>
        <taxon>Mimivirus</taxon>
        <taxon>Mimivirus bradfordmassiliense</taxon>
    </lineage>
</organism>
<dbReference type="RefSeq" id="YP_003986517.1">
    <property type="nucleotide sequence ID" value="NC_014649.1"/>
</dbReference>
<keyword evidence="7" id="KW-1185">Reference proteome</keyword>
<gene>
    <name evidence="4" type="primary">L37</name>
    <name evidence="5" type="ORF">MIMI_L37</name>
</gene>
<accession>E3VXQ6</accession>
<feature type="compositionally biased region" description="Basic residues" evidence="2">
    <location>
        <begin position="1"/>
        <end position="12"/>
    </location>
</feature>
<evidence type="ECO:0000256" key="2">
    <source>
        <dbReference type="SAM" id="MobiDB-lite"/>
    </source>
</evidence>
<feature type="coiled-coil region" evidence="1">
    <location>
        <begin position="290"/>
        <end position="338"/>
    </location>
</feature>
<feature type="region of interest" description="Disordered" evidence="2">
    <location>
        <begin position="1"/>
        <end position="137"/>
    </location>
</feature>
<keyword evidence="1" id="KW-0175">Coiled coil</keyword>
<name>A0A0G2YA10_MIMIV</name>
<evidence type="ECO:0000313" key="7">
    <source>
        <dbReference type="Proteomes" id="UP000201519"/>
    </source>
</evidence>